<dbReference type="Proteomes" id="UP001211065">
    <property type="component" value="Unassembled WGS sequence"/>
</dbReference>
<proteinExistence type="predicted"/>
<name>A0AAD5XXX6_9FUNG</name>
<protein>
    <submittedName>
        <fullName evidence="1">Intraflagellar transport protein 27</fullName>
    </submittedName>
</protein>
<sequence>MTLDNLILRNKCIILGNCGVGKSAISQVFHSDGQFPKNYTPTIHEEIYVKMMNIVDNQNINVELFIHDVSGHDLFNEFLPKYVN</sequence>
<dbReference type="Pfam" id="PF00071">
    <property type="entry name" value="Ras"/>
    <property type="match status" value="1"/>
</dbReference>
<dbReference type="GO" id="GO:0005525">
    <property type="term" value="F:GTP binding"/>
    <property type="evidence" value="ECO:0007669"/>
    <property type="project" value="InterPro"/>
</dbReference>
<dbReference type="PRINTS" id="PR00449">
    <property type="entry name" value="RASTRNSFRMNG"/>
</dbReference>
<keyword evidence="2" id="KW-1185">Reference proteome</keyword>
<dbReference type="Gene3D" id="3.40.50.300">
    <property type="entry name" value="P-loop containing nucleotide triphosphate hydrolases"/>
    <property type="match status" value="1"/>
</dbReference>
<dbReference type="SUPFAM" id="SSF52540">
    <property type="entry name" value="P-loop containing nucleoside triphosphate hydrolases"/>
    <property type="match status" value="1"/>
</dbReference>
<dbReference type="InterPro" id="IPR027417">
    <property type="entry name" value="P-loop_NTPase"/>
</dbReference>
<comment type="caution">
    <text evidence="1">The sequence shown here is derived from an EMBL/GenBank/DDBJ whole genome shotgun (WGS) entry which is preliminary data.</text>
</comment>
<accession>A0AAD5XXX6</accession>
<evidence type="ECO:0000313" key="1">
    <source>
        <dbReference type="EMBL" id="KAJ3225063.1"/>
    </source>
</evidence>
<organism evidence="1 2">
    <name type="scientific">Clydaea vesicula</name>
    <dbReference type="NCBI Taxonomy" id="447962"/>
    <lineage>
        <taxon>Eukaryota</taxon>
        <taxon>Fungi</taxon>
        <taxon>Fungi incertae sedis</taxon>
        <taxon>Chytridiomycota</taxon>
        <taxon>Chytridiomycota incertae sedis</taxon>
        <taxon>Chytridiomycetes</taxon>
        <taxon>Lobulomycetales</taxon>
        <taxon>Lobulomycetaceae</taxon>
        <taxon>Clydaea</taxon>
    </lineage>
</organism>
<reference evidence="1" key="1">
    <citation type="submission" date="2020-05" db="EMBL/GenBank/DDBJ databases">
        <title>Phylogenomic resolution of chytrid fungi.</title>
        <authorList>
            <person name="Stajich J.E."/>
            <person name="Amses K."/>
            <person name="Simmons R."/>
            <person name="Seto K."/>
            <person name="Myers J."/>
            <person name="Bonds A."/>
            <person name="Quandt C.A."/>
            <person name="Barry K."/>
            <person name="Liu P."/>
            <person name="Grigoriev I."/>
            <person name="Longcore J.E."/>
            <person name="James T.Y."/>
        </authorList>
    </citation>
    <scope>NUCLEOTIDE SEQUENCE</scope>
    <source>
        <strain evidence="1">JEL0476</strain>
    </source>
</reference>
<dbReference type="EMBL" id="JADGJW010000072">
    <property type="protein sequence ID" value="KAJ3225063.1"/>
    <property type="molecule type" value="Genomic_DNA"/>
</dbReference>
<dbReference type="AlphaFoldDB" id="A0AAD5XXX6"/>
<dbReference type="GO" id="GO:0003924">
    <property type="term" value="F:GTPase activity"/>
    <property type="evidence" value="ECO:0007669"/>
    <property type="project" value="InterPro"/>
</dbReference>
<dbReference type="InterPro" id="IPR001806">
    <property type="entry name" value="Small_GTPase"/>
</dbReference>
<gene>
    <name evidence="1" type="primary">IFT27</name>
    <name evidence="1" type="ORF">HK099_007438</name>
</gene>
<evidence type="ECO:0000313" key="2">
    <source>
        <dbReference type="Proteomes" id="UP001211065"/>
    </source>
</evidence>